<dbReference type="Proteomes" id="UP000549616">
    <property type="component" value="Unassembled WGS sequence"/>
</dbReference>
<sequence>MAGGVWVRPGKSVFLVVLTGLCVSLSSCGQQPARTTEPAGPGMSQQDVQRQDAAALWADDYCGAVGSLVQGLATMPSVDPSSPHRAVRTSSDLLGSVIDGLDRALDGLHKLPPSPVAGGDQVRTQVVTDFQGVRDRASAARERLDTADPDRLDAATLGQANGPLDEVSHLDLLDRFDAVPELATAVAHAPVCQQLTIQATSAPR</sequence>
<reference evidence="2 3" key="1">
    <citation type="submission" date="2020-07" db="EMBL/GenBank/DDBJ databases">
        <title>Sequencing the genomes of 1000 actinobacteria strains.</title>
        <authorList>
            <person name="Klenk H.-P."/>
        </authorList>
    </citation>
    <scope>NUCLEOTIDE SEQUENCE [LARGE SCALE GENOMIC DNA]</scope>
    <source>
        <strain evidence="2 3">DSM 104006</strain>
    </source>
</reference>
<proteinExistence type="predicted"/>
<keyword evidence="3" id="KW-1185">Reference proteome</keyword>
<protein>
    <submittedName>
        <fullName evidence="2">Uncharacterized protein</fullName>
    </submittedName>
</protein>
<dbReference type="RefSeq" id="WP_179773213.1">
    <property type="nucleotide sequence ID" value="NZ_JACCFK010000001.1"/>
</dbReference>
<evidence type="ECO:0000313" key="2">
    <source>
        <dbReference type="EMBL" id="NYI89001.1"/>
    </source>
</evidence>
<feature type="region of interest" description="Disordered" evidence="1">
    <location>
        <begin position="28"/>
        <end position="50"/>
    </location>
</feature>
<organism evidence="2 3">
    <name type="scientific">Amycolatopsis endophytica</name>
    <dbReference type="NCBI Taxonomy" id="860233"/>
    <lineage>
        <taxon>Bacteria</taxon>
        <taxon>Bacillati</taxon>
        <taxon>Actinomycetota</taxon>
        <taxon>Actinomycetes</taxon>
        <taxon>Pseudonocardiales</taxon>
        <taxon>Pseudonocardiaceae</taxon>
        <taxon>Amycolatopsis</taxon>
    </lineage>
</organism>
<gene>
    <name evidence="2" type="ORF">HNR02_002324</name>
</gene>
<comment type="caution">
    <text evidence="2">The sequence shown here is derived from an EMBL/GenBank/DDBJ whole genome shotgun (WGS) entry which is preliminary data.</text>
</comment>
<evidence type="ECO:0000313" key="3">
    <source>
        <dbReference type="Proteomes" id="UP000549616"/>
    </source>
</evidence>
<dbReference type="EMBL" id="JACCFK010000001">
    <property type="protein sequence ID" value="NYI89001.1"/>
    <property type="molecule type" value="Genomic_DNA"/>
</dbReference>
<accession>A0A853B2K0</accession>
<name>A0A853B2K0_9PSEU</name>
<dbReference type="AlphaFoldDB" id="A0A853B2K0"/>
<evidence type="ECO:0000256" key="1">
    <source>
        <dbReference type="SAM" id="MobiDB-lite"/>
    </source>
</evidence>